<dbReference type="eggNOG" id="COG4575">
    <property type="taxonomic scope" value="Bacteria"/>
</dbReference>
<dbReference type="OrthoDB" id="5771762at2"/>
<dbReference type="GO" id="GO:0043022">
    <property type="term" value="F:ribosome binding"/>
    <property type="evidence" value="ECO:0007669"/>
    <property type="project" value="InterPro"/>
</dbReference>
<dbReference type="KEGG" id="nhl:Nhal_1570"/>
<dbReference type="STRING" id="472759.Nhal_1570"/>
<dbReference type="HOGENOM" id="CLU_2247177_0_0_6"/>
<dbReference type="AlphaFoldDB" id="D5C1S4"/>
<evidence type="ECO:0000313" key="3">
    <source>
        <dbReference type="Proteomes" id="UP000001844"/>
    </source>
</evidence>
<reference evidence="3" key="1">
    <citation type="submission" date="2010-04" db="EMBL/GenBank/DDBJ databases">
        <title>Complete genome sequence of Nitrosococcus halophilus Nc4, a salt-adapted, aerobic obligate ammonia-oxidizing sulfur purple bacterium.</title>
        <authorList>
            <consortium name="US DOE Joint Genome Institute"/>
            <person name="Campbell M.A."/>
            <person name="Malfatti S.A."/>
            <person name="Chain P.S.G."/>
            <person name="Heidelberg J.F."/>
            <person name="Ward B.B."/>
            <person name="Klotz M.G."/>
        </authorList>
    </citation>
    <scope>NUCLEOTIDE SEQUENCE [LARGE SCALE GENOMIC DNA]</scope>
    <source>
        <strain evidence="3">Nc4</strain>
    </source>
</reference>
<accession>D5C1S4</accession>
<evidence type="ECO:0000313" key="2">
    <source>
        <dbReference type="EMBL" id="ADE14707.1"/>
    </source>
</evidence>
<keyword evidence="3" id="KW-1185">Reference proteome</keyword>
<protein>
    <recommendedName>
        <fullName evidence="4">DUF883 domain-containing protein</fullName>
    </recommendedName>
</protein>
<dbReference type="EMBL" id="CP001798">
    <property type="protein sequence ID" value="ADE14707.1"/>
    <property type="molecule type" value="Genomic_DNA"/>
</dbReference>
<organism evidence="2 3">
    <name type="scientific">Nitrosococcus halophilus (strain Nc4)</name>
    <dbReference type="NCBI Taxonomy" id="472759"/>
    <lineage>
        <taxon>Bacteria</taxon>
        <taxon>Pseudomonadati</taxon>
        <taxon>Pseudomonadota</taxon>
        <taxon>Gammaproteobacteria</taxon>
        <taxon>Chromatiales</taxon>
        <taxon>Chromatiaceae</taxon>
        <taxon>Nitrosococcus</taxon>
    </lineage>
</organism>
<dbReference type="RefSeq" id="WP_013032594.1">
    <property type="nucleotide sequence ID" value="NC_013960.1"/>
</dbReference>
<gene>
    <name evidence="2" type="ordered locus">Nhal_1570</name>
</gene>
<sequence length="104" mass="11421">MADNAPKKEIEELREELSQLREDMGSLLSAVKNLGQSTAKATKTKAEQELDEMMEKLNQAYISARKTGEQTAESAQDEIEKHPLASLAIAFLVGLVAGKLFSQK</sequence>
<dbReference type="PANTHER" id="PTHR35893:SF3">
    <property type="entry name" value="INNER MEMBRANE PROTEIN"/>
    <property type="match status" value="1"/>
</dbReference>
<name>D5C1S4_NITHN</name>
<dbReference type="InterPro" id="IPR010279">
    <property type="entry name" value="YqjD/ElaB"/>
</dbReference>
<evidence type="ECO:0000256" key="1">
    <source>
        <dbReference type="SAM" id="Coils"/>
    </source>
</evidence>
<evidence type="ECO:0008006" key="4">
    <source>
        <dbReference type="Google" id="ProtNLM"/>
    </source>
</evidence>
<feature type="coiled-coil region" evidence="1">
    <location>
        <begin position="10"/>
        <end position="63"/>
    </location>
</feature>
<dbReference type="Proteomes" id="UP000001844">
    <property type="component" value="Chromosome"/>
</dbReference>
<keyword evidence="1" id="KW-0175">Coiled coil</keyword>
<proteinExistence type="predicted"/>
<dbReference type="PANTHER" id="PTHR35893">
    <property type="entry name" value="INNER MEMBRANE PROTEIN-RELATED"/>
    <property type="match status" value="1"/>
</dbReference>